<dbReference type="EMBL" id="GBRH01272529">
    <property type="protein sequence ID" value="JAD25366.1"/>
    <property type="molecule type" value="Transcribed_RNA"/>
</dbReference>
<sequence>MPRLTKGDTFFWFSLDNTLQKEENRPALCIQTYRSSSFMSYPHILSSSTFGVDV</sequence>
<accession>A0A0A8YHD3</accession>
<reference evidence="1" key="1">
    <citation type="submission" date="2014-09" db="EMBL/GenBank/DDBJ databases">
        <authorList>
            <person name="Magalhaes I.L.F."/>
            <person name="Oliveira U."/>
            <person name="Santos F.R."/>
            <person name="Vidigal T.H.D.A."/>
            <person name="Brescovit A.D."/>
            <person name="Santos A.J."/>
        </authorList>
    </citation>
    <scope>NUCLEOTIDE SEQUENCE</scope>
    <source>
        <tissue evidence="1">Shoot tissue taken approximately 20 cm above the soil surface</tissue>
    </source>
</reference>
<proteinExistence type="predicted"/>
<organism evidence="1">
    <name type="scientific">Arundo donax</name>
    <name type="common">Giant reed</name>
    <name type="synonym">Donax arundinaceus</name>
    <dbReference type="NCBI Taxonomy" id="35708"/>
    <lineage>
        <taxon>Eukaryota</taxon>
        <taxon>Viridiplantae</taxon>
        <taxon>Streptophyta</taxon>
        <taxon>Embryophyta</taxon>
        <taxon>Tracheophyta</taxon>
        <taxon>Spermatophyta</taxon>
        <taxon>Magnoliopsida</taxon>
        <taxon>Liliopsida</taxon>
        <taxon>Poales</taxon>
        <taxon>Poaceae</taxon>
        <taxon>PACMAD clade</taxon>
        <taxon>Arundinoideae</taxon>
        <taxon>Arundineae</taxon>
        <taxon>Arundo</taxon>
    </lineage>
</organism>
<evidence type="ECO:0000313" key="1">
    <source>
        <dbReference type="EMBL" id="JAD25366.1"/>
    </source>
</evidence>
<protein>
    <submittedName>
        <fullName evidence="1">Uncharacterized protein</fullName>
    </submittedName>
</protein>
<name>A0A0A8YHD3_ARUDO</name>
<dbReference type="AlphaFoldDB" id="A0A0A8YHD3"/>
<reference evidence="1" key="2">
    <citation type="journal article" date="2015" name="Data Brief">
        <title>Shoot transcriptome of the giant reed, Arundo donax.</title>
        <authorList>
            <person name="Barrero R.A."/>
            <person name="Guerrero F.D."/>
            <person name="Moolhuijzen P."/>
            <person name="Goolsby J.A."/>
            <person name="Tidwell J."/>
            <person name="Bellgard S.E."/>
            <person name="Bellgard M.I."/>
        </authorList>
    </citation>
    <scope>NUCLEOTIDE SEQUENCE</scope>
    <source>
        <tissue evidence="1">Shoot tissue taken approximately 20 cm above the soil surface</tissue>
    </source>
</reference>